<protein>
    <recommendedName>
        <fullName evidence="3">BHLH domain-containing protein</fullName>
    </recommendedName>
</protein>
<feature type="compositionally biased region" description="Polar residues" evidence="2">
    <location>
        <begin position="402"/>
        <end position="419"/>
    </location>
</feature>
<feature type="compositionally biased region" description="Polar residues" evidence="2">
    <location>
        <begin position="479"/>
        <end position="491"/>
    </location>
</feature>
<feature type="region of interest" description="Disordered" evidence="2">
    <location>
        <begin position="452"/>
        <end position="555"/>
    </location>
</feature>
<evidence type="ECO:0000313" key="5">
    <source>
        <dbReference type="Proteomes" id="UP001324427"/>
    </source>
</evidence>
<evidence type="ECO:0000256" key="1">
    <source>
        <dbReference type="SAM" id="Coils"/>
    </source>
</evidence>
<dbReference type="CDD" id="cd11392">
    <property type="entry name" value="bHLH_ScPHO4_like"/>
    <property type="match status" value="1"/>
</dbReference>
<accession>A0AAV9JNM3</accession>
<feature type="region of interest" description="Disordered" evidence="2">
    <location>
        <begin position="272"/>
        <end position="429"/>
    </location>
</feature>
<evidence type="ECO:0000259" key="3">
    <source>
        <dbReference type="PROSITE" id="PS50888"/>
    </source>
</evidence>
<keyword evidence="1" id="KW-0175">Coiled coil</keyword>
<dbReference type="SMART" id="SM00353">
    <property type="entry name" value="HLH"/>
    <property type="match status" value="1"/>
</dbReference>
<feature type="compositionally biased region" description="Polar residues" evidence="2">
    <location>
        <begin position="1"/>
        <end position="15"/>
    </location>
</feature>
<feature type="region of interest" description="Disordered" evidence="2">
    <location>
        <begin position="588"/>
        <end position="610"/>
    </location>
</feature>
<feature type="compositionally biased region" description="Polar residues" evidence="2">
    <location>
        <begin position="345"/>
        <end position="354"/>
    </location>
</feature>
<evidence type="ECO:0000313" key="4">
    <source>
        <dbReference type="EMBL" id="KAK4547000.1"/>
    </source>
</evidence>
<dbReference type="Gene3D" id="4.10.280.10">
    <property type="entry name" value="Helix-loop-helix DNA-binding domain"/>
    <property type="match status" value="1"/>
</dbReference>
<sequence>MDPSASQPWSQSEQQLDPLAHMTDELDDLGSFLDFGEIDLNNISNVDTTEYGEHLQQAQRLSHPNTPFNGGGHAPTSAGIAAQDFGGQEQFGMSQNMDQHQQQYHSQAPTNLPFTSQSMYQPMMGQMYHQSQIPQFQFPAHSGFPPPTPNSFDMHGEAGQFLHQTHQLDSNQLAMLDQQYGLRKNDSTAFTPMVSPAGTPQYNMLPEFTTPGAYFSPLTSPMLHAQVAQNAQQHPHLHGYYTNPSTAPSSNATSPIDPHIDIDMITDGLTLPESAVAQPKRSRRRVTTPRTLAVGARVRQSPIQKPQKRKSGTLSQVMSSREELVNEAQRSGNLQPRSAGLQMSAVFNASSGDESISPEPLSESVMGPPPKPGSRLTQSPAMLAQRQGERAVATEPAATPKSLLSRSANQQPINGSTESAPVGSDPESLEDLQLPEAAANQASARPALAQIDTQVPPVGSNEHTPRVSARKTPKLGPLSTPSSARPSSTLVSPLLMGSPISASTPGVLLKEKRPDAKTDRSNKKRSSVGGNGSNMASPAIRPRISPSIKPLLPDGSALHSPTHALLLASKSNYQNLLEGNHLPGVNYPDSLSTGLTSKRTSHKVAEQGRRNRINDALKEMQLLLPKQATTKGSKDNSNSDDSPDAGPGADGDSKESKEDAAAKSNNSKAATVESANVYIRIMQAEHRQREVELDRLRHENEELASLKRENERLAKQLAEQGATQTCSAEQAVEMVDSASPGCPEA</sequence>
<feature type="compositionally biased region" description="Low complexity" evidence="2">
    <location>
        <begin position="242"/>
        <end position="255"/>
    </location>
</feature>
<feature type="region of interest" description="Disordered" evidence="2">
    <location>
        <begin position="626"/>
        <end position="675"/>
    </location>
</feature>
<feature type="compositionally biased region" description="Low complexity" evidence="2">
    <location>
        <begin position="635"/>
        <end position="647"/>
    </location>
</feature>
<dbReference type="PROSITE" id="PS50888">
    <property type="entry name" value="BHLH"/>
    <property type="match status" value="1"/>
</dbReference>
<dbReference type="AlphaFoldDB" id="A0AAV9JNM3"/>
<dbReference type="InterPro" id="IPR036638">
    <property type="entry name" value="HLH_DNA-bd_sf"/>
</dbReference>
<evidence type="ECO:0000256" key="2">
    <source>
        <dbReference type="SAM" id="MobiDB-lite"/>
    </source>
</evidence>
<dbReference type="SUPFAM" id="SSF47459">
    <property type="entry name" value="HLH, helix-loop-helix DNA-binding domain"/>
    <property type="match status" value="1"/>
</dbReference>
<proteinExistence type="predicted"/>
<keyword evidence="5" id="KW-1185">Reference proteome</keyword>
<dbReference type="Proteomes" id="UP001324427">
    <property type="component" value="Unassembled WGS sequence"/>
</dbReference>
<dbReference type="GO" id="GO:0046983">
    <property type="term" value="F:protein dimerization activity"/>
    <property type="evidence" value="ECO:0007669"/>
    <property type="project" value="InterPro"/>
</dbReference>
<dbReference type="InterPro" id="IPR011598">
    <property type="entry name" value="bHLH_dom"/>
</dbReference>
<gene>
    <name evidence="4" type="ORF">LTR36_001220</name>
</gene>
<feature type="coiled-coil region" evidence="1">
    <location>
        <begin position="679"/>
        <end position="723"/>
    </location>
</feature>
<feature type="region of interest" description="Disordered" evidence="2">
    <location>
        <begin position="236"/>
        <end position="256"/>
    </location>
</feature>
<dbReference type="EMBL" id="JAVFHQ010000012">
    <property type="protein sequence ID" value="KAK4547000.1"/>
    <property type="molecule type" value="Genomic_DNA"/>
</dbReference>
<organism evidence="4 5">
    <name type="scientific">Oleoguttula mirabilis</name>
    <dbReference type="NCBI Taxonomy" id="1507867"/>
    <lineage>
        <taxon>Eukaryota</taxon>
        <taxon>Fungi</taxon>
        <taxon>Dikarya</taxon>
        <taxon>Ascomycota</taxon>
        <taxon>Pezizomycotina</taxon>
        <taxon>Dothideomycetes</taxon>
        <taxon>Dothideomycetidae</taxon>
        <taxon>Mycosphaerellales</taxon>
        <taxon>Teratosphaeriaceae</taxon>
        <taxon>Oleoguttula</taxon>
    </lineage>
</organism>
<feature type="region of interest" description="Disordered" evidence="2">
    <location>
        <begin position="1"/>
        <end position="20"/>
    </location>
</feature>
<dbReference type="Pfam" id="PF00010">
    <property type="entry name" value="HLH"/>
    <property type="match status" value="1"/>
</dbReference>
<reference evidence="4 5" key="1">
    <citation type="submission" date="2021-11" db="EMBL/GenBank/DDBJ databases">
        <title>Black yeast isolated from Biological Soil Crust.</title>
        <authorList>
            <person name="Kurbessoian T."/>
        </authorList>
    </citation>
    <scope>NUCLEOTIDE SEQUENCE [LARGE SCALE GENOMIC DNA]</scope>
    <source>
        <strain evidence="4 5">CCFEE 5522</strain>
    </source>
</reference>
<feature type="domain" description="BHLH" evidence="3">
    <location>
        <begin position="597"/>
        <end position="682"/>
    </location>
</feature>
<feature type="compositionally biased region" description="Basic and acidic residues" evidence="2">
    <location>
        <begin position="651"/>
        <end position="661"/>
    </location>
</feature>
<comment type="caution">
    <text evidence="4">The sequence shown here is derived from an EMBL/GenBank/DDBJ whole genome shotgun (WGS) entry which is preliminary data.</text>
</comment>
<name>A0AAV9JNM3_9PEZI</name>
<feature type="compositionally biased region" description="Basic and acidic residues" evidence="2">
    <location>
        <begin position="509"/>
        <end position="521"/>
    </location>
</feature>
<feature type="compositionally biased region" description="Polar residues" evidence="2">
    <location>
        <begin position="589"/>
        <end position="598"/>
    </location>
</feature>